<keyword evidence="6" id="KW-1185">Reference proteome</keyword>
<evidence type="ECO:0000313" key="5">
    <source>
        <dbReference type="EMBL" id="SLN14643.1"/>
    </source>
</evidence>
<keyword evidence="2" id="KW-0238">DNA-binding</keyword>
<dbReference type="OrthoDB" id="32523at2"/>
<dbReference type="PANTHER" id="PTHR42756">
    <property type="entry name" value="TRANSCRIPTIONAL REGULATOR, MARR"/>
    <property type="match status" value="1"/>
</dbReference>
<protein>
    <submittedName>
        <fullName evidence="5">HTH-type transcriptional regulator MhqR</fullName>
    </submittedName>
</protein>
<dbReference type="PANTHER" id="PTHR42756:SF1">
    <property type="entry name" value="TRANSCRIPTIONAL REPRESSOR OF EMRAB OPERON"/>
    <property type="match status" value="1"/>
</dbReference>
<dbReference type="GO" id="GO:0003700">
    <property type="term" value="F:DNA-binding transcription factor activity"/>
    <property type="evidence" value="ECO:0007669"/>
    <property type="project" value="InterPro"/>
</dbReference>
<sequence>MFDMNEIRAQWAKQRPDLDTEPMSLIGHVIRVSAHLSDEMNKTFARHGLNAASFDVLATLLRSGPPYALSPNQLLATMMVTSGTMTNRIDQLEKDALVVRVRNRSDKRSVLVQLTAKGQQIIDAAVTDHVTTQKRLVSGLTEGERVSLNDLLRTYLTAVDTDQISNKID</sequence>
<evidence type="ECO:0000256" key="1">
    <source>
        <dbReference type="ARBA" id="ARBA00023015"/>
    </source>
</evidence>
<dbReference type="EMBL" id="FWFW01000001">
    <property type="protein sequence ID" value="SLN14643.1"/>
    <property type="molecule type" value="Genomic_DNA"/>
</dbReference>
<keyword evidence="1" id="KW-0805">Transcription regulation</keyword>
<accession>A0A1Y5RH82</accession>
<dbReference type="PROSITE" id="PS50995">
    <property type="entry name" value="HTH_MARR_2"/>
    <property type="match status" value="1"/>
</dbReference>
<dbReference type="AlphaFoldDB" id="A0A1Y5RH82"/>
<dbReference type="Gene3D" id="1.10.10.10">
    <property type="entry name" value="Winged helix-like DNA-binding domain superfamily/Winged helix DNA-binding domain"/>
    <property type="match status" value="1"/>
</dbReference>
<dbReference type="Proteomes" id="UP000193307">
    <property type="component" value="Unassembled WGS sequence"/>
</dbReference>
<dbReference type="GO" id="GO:0003677">
    <property type="term" value="F:DNA binding"/>
    <property type="evidence" value="ECO:0007669"/>
    <property type="project" value="UniProtKB-KW"/>
</dbReference>
<gene>
    <name evidence="5" type="primary">mhqR_1</name>
    <name evidence="5" type="ORF">PAM7971_00257</name>
</gene>
<dbReference type="RefSeq" id="WP_085847171.1">
    <property type="nucleotide sequence ID" value="NZ_FNZV01000001.1"/>
</dbReference>
<organism evidence="5 6">
    <name type="scientific">Pacificibacter marinus</name>
    <dbReference type="NCBI Taxonomy" id="658057"/>
    <lineage>
        <taxon>Bacteria</taxon>
        <taxon>Pseudomonadati</taxon>
        <taxon>Pseudomonadota</taxon>
        <taxon>Alphaproteobacteria</taxon>
        <taxon>Rhodobacterales</taxon>
        <taxon>Roseobacteraceae</taxon>
        <taxon>Pacificibacter</taxon>
    </lineage>
</organism>
<dbReference type="PRINTS" id="PR00598">
    <property type="entry name" value="HTHMARR"/>
</dbReference>
<dbReference type="InterPro" id="IPR036388">
    <property type="entry name" value="WH-like_DNA-bd_sf"/>
</dbReference>
<evidence type="ECO:0000256" key="2">
    <source>
        <dbReference type="ARBA" id="ARBA00023125"/>
    </source>
</evidence>
<evidence type="ECO:0000313" key="6">
    <source>
        <dbReference type="Proteomes" id="UP000193307"/>
    </source>
</evidence>
<keyword evidence="3" id="KW-0804">Transcription</keyword>
<dbReference type="SUPFAM" id="SSF46785">
    <property type="entry name" value="Winged helix' DNA-binding domain"/>
    <property type="match status" value="1"/>
</dbReference>
<dbReference type="Pfam" id="PF12802">
    <property type="entry name" value="MarR_2"/>
    <property type="match status" value="1"/>
</dbReference>
<reference evidence="5 6" key="1">
    <citation type="submission" date="2017-03" db="EMBL/GenBank/DDBJ databases">
        <authorList>
            <person name="Afonso C.L."/>
            <person name="Miller P.J."/>
            <person name="Scott M.A."/>
            <person name="Spackman E."/>
            <person name="Goraichik I."/>
            <person name="Dimitrov K.M."/>
            <person name="Suarez D.L."/>
            <person name="Swayne D.E."/>
        </authorList>
    </citation>
    <scope>NUCLEOTIDE SEQUENCE [LARGE SCALE GENOMIC DNA]</scope>
    <source>
        <strain evidence="5 6">CECT 7971</strain>
    </source>
</reference>
<evidence type="ECO:0000259" key="4">
    <source>
        <dbReference type="PROSITE" id="PS50995"/>
    </source>
</evidence>
<feature type="domain" description="HTH marR-type" evidence="4">
    <location>
        <begin position="22"/>
        <end position="157"/>
    </location>
</feature>
<dbReference type="SMART" id="SM00347">
    <property type="entry name" value="HTH_MARR"/>
    <property type="match status" value="1"/>
</dbReference>
<dbReference type="InterPro" id="IPR000835">
    <property type="entry name" value="HTH_MarR-typ"/>
</dbReference>
<dbReference type="InterPro" id="IPR036390">
    <property type="entry name" value="WH_DNA-bd_sf"/>
</dbReference>
<proteinExistence type="predicted"/>
<evidence type="ECO:0000256" key="3">
    <source>
        <dbReference type="ARBA" id="ARBA00023163"/>
    </source>
</evidence>
<name>A0A1Y5RH82_9RHOB</name>